<evidence type="ECO:0000313" key="9">
    <source>
        <dbReference type="EMBL" id="KKW42232.1"/>
    </source>
</evidence>
<dbReference type="STRING" id="1619044.UY92_C0009G0036"/>
<dbReference type="NCBIfam" id="NF000585">
    <property type="entry name" value="PRK00010.1"/>
    <property type="match status" value="1"/>
</dbReference>
<evidence type="ECO:0000313" key="10">
    <source>
        <dbReference type="Proteomes" id="UP000033870"/>
    </source>
</evidence>
<dbReference type="FunFam" id="3.30.1440.10:FF:000001">
    <property type="entry name" value="50S ribosomal protein L5"/>
    <property type="match status" value="1"/>
</dbReference>
<dbReference type="InterPro" id="IPR020930">
    <property type="entry name" value="Ribosomal_uL5_bac-type"/>
</dbReference>
<evidence type="ECO:0000256" key="3">
    <source>
        <dbReference type="ARBA" id="ARBA00023274"/>
    </source>
</evidence>
<evidence type="ECO:0000256" key="6">
    <source>
        <dbReference type="RuleBase" id="RU003930"/>
    </source>
</evidence>
<evidence type="ECO:0000256" key="5">
    <source>
        <dbReference type="ARBA" id="ARBA00035461"/>
    </source>
</evidence>
<dbReference type="AlphaFoldDB" id="A0A0G2ALP7"/>
<proteinExistence type="inferred from homology"/>
<evidence type="ECO:0000256" key="4">
    <source>
        <dbReference type="ARBA" id="ARBA00035245"/>
    </source>
</evidence>
<dbReference type="PANTHER" id="PTHR11994">
    <property type="entry name" value="60S RIBOSOMAL PROTEIN L11-RELATED"/>
    <property type="match status" value="1"/>
</dbReference>
<feature type="domain" description="Large ribosomal subunit protein uL5 C-terminal" evidence="8">
    <location>
        <begin position="60"/>
        <end position="152"/>
    </location>
</feature>
<gene>
    <name evidence="9" type="ORF">UY92_C0009G0036</name>
</gene>
<evidence type="ECO:0000256" key="1">
    <source>
        <dbReference type="ARBA" id="ARBA00008553"/>
    </source>
</evidence>
<dbReference type="InterPro" id="IPR031309">
    <property type="entry name" value="Ribosomal_uL5_C"/>
</dbReference>
<dbReference type="GO" id="GO:0006412">
    <property type="term" value="P:translation"/>
    <property type="evidence" value="ECO:0007669"/>
    <property type="project" value="InterPro"/>
</dbReference>
<accession>A0A0G2ALP7</accession>
<comment type="caution">
    <text evidence="9">The sequence shown here is derived from an EMBL/GenBank/DDBJ whole genome shotgun (WGS) entry which is preliminary data.</text>
</comment>
<keyword evidence="3 6" id="KW-0687">Ribonucleoprotein</keyword>
<dbReference type="InterPro" id="IPR031310">
    <property type="entry name" value="Ribosomal_uL5_N"/>
</dbReference>
<organism evidence="9 10">
    <name type="scientific">Candidatus Magasanikbacteria bacterium GW2011_GWA2_56_11</name>
    <dbReference type="NCBI Taxonomy" id="1619044"/>
    <lineage>
        <taxon>Bacteria</taxon>
        <taxon>Candidatus Magasanikiibacteriota</taxon>
    </lineage>
</organism>
<dbReference type="InterPro" id="IPR002132">
    <property type="entry name" value="Ribosomal_uL5"/>
</dbReference>
<evidence type="ECO:0000259" key="8">
    <source>
        <dbReference type="Pfam" id="PF00673"/>
    </source>
</evidence>
<keyword evidence="2 6" id="KW-0689">Ribosomal protein</keyword>
<dbReference type="PATRIC" id="fig|1619044.3.peg.690"/>
<reference evidence="9 10" key="1">
    <citation type="journal article" date="2015" name="Nature">
        <title>rRNA introns, odd ribosomes, and small enigmatic genomes across a large radiation of phyla.</title>
        <authorList>
            <person name="Brown C.T."/>
            <person name="Hug L.A."/>
            <person name="Thomas B.C."/>
            <person name="Sharon I."/>
            <person name="Castelle C.J."/>
            <person name="Singh A."/>
            <person name="Wilkins M.J."/>
            <person name="Williams K.H."/>
            <person name="Banfield J.F."/>
        </authorList>
    </citation>
    <scope>NUCLEOTIDE SEQUENCE [LARGE SCALE GENOMIC DNA]</scope>
</reference>
<dbReference type="Pfam" id="PF00281">
    <property type="entry name" value="Ribosomal_L5"/>
    <property type="match status" value="1"/>
</dbReference>
<dbReference type="Gene3D" id="3.30.1440.10">
    <property type="match status" value="1"/>
</dbReference>
<evidence type="ECO:0000259" key="7">
    <source>
        <dbReference type="Pfam" id="PF00281"/>
    </source>
</evidence>
<dbReference type="GO" id="GO:1990904">
    <property type="term" value="C:ribonucleoprotein complex"/>
    <property type="evidence" value="ECO:0007669"/>
    <property type="project" value="UniProtKB-KW"/>
</dbReference>
<dbReference type="Proteomes" id="UP000033870">
    <property type="component" value="Unassembled WGS sequence"/>
</dbReference>
<dbReference type="Pfam" id="PF00673">
    <property type="entry name" value="Ribosomal_L5_C"/>
    <property type="match status" value="1"/>
</dbReference>
<dbReference type="GO" id="GO:0005840">
    <property type="term" value="C:ribosome"/>
    <property type="evidence" value="ECO:0007669"/>
    <property type="project" value="UniProtKB-KW"/>
</dbReference>
<comment type="similarity">
    <text evidence="1 6">Belongs to the universal ribosomal protein uL5 family.</text>
</comment>
<dbReference type="GO" id="GO:0003735">
    <property type="term" value="F:structural constituent of ribosome"/>
    <property type="evidence" value="ECO:0007669"/>
    <property type="project" value="InterPro"/>
</dbReference>
<protein>
    <recommendedName>
        <fullName evidence="4">Large ribosomal subunit protein uL5</fullName>
    </recommendedName>
    <alternativeName>
        <fullName evidence="5">50S ribosomal protein L5</fullName>
    </alternativeName>
</protein>
<sequence>MQVPRLTKIVLNIGFGRHAKEEKFIESALSLLSTITGQKPVRAKAKKSISNFKIRQGMDIGAAVTLRGERMYDFFDRLITLTLPRVRDFRGLSRKSFDGRGNYTFGFKEHLAFPEITGVEVGDIIHGLEITVATNAKTDEAGYALLSKLGLPLRQK</sequence>
<dbReference type="InterPro" id="IPR022803">
    <property type="entry name" value="Ribosomal_uL5_dom_sf"/>
</dbReference>
<name>A0A0G2ALP7_9BACT</name>
<dbReference type="EMBL" id="LCRX01000009">
    <property type="protein sequence ID" value="KKW42232.1"/>
    <property type="molecule type" value="Genomic_DNA"/>
</dbReference>
<evidence type="ECO:0000256" key="2">
    <source>
        <dbReference type="ARBA" id="ARBA00022980"/>
    </source>
</evidence>
<dbReference type="SUPFAM" id="SSF55282">
    <property type="entry name" value="RL5-like"/>
    <property type="match status" value="1"/>
</dbReference>
<dbReference type="PIRSF" id="PIRSF002161">
    <property type="entry name" value="Ribosomal_L5"/>
    <property type="match status" value="1"/>
</dbReference>
<feature type="domain" description="Large ribosomal subunit protein uL5 N-terminal" evidence="7">
    <location>
        <begin position="1"/>
        <end position="55"/>
    </location>
</feature>